<dbReference type="AlphaFoldDB" id="A0A424YD64"/>
<sequence length="167" mass="18854">MLQDIKIVLSMVLNFIYSLSILGIVTFYSLMGTVAMDRLCIIITEATGFPREEKMFSAVLSPIVIQNLFWLSIAGGGFCLLFIYLLHKNFVIFWGPATLSLMLFVLLLITRIMIINFLPADLDLVPTTPYILNVLDRFHIANISVLVLGIILCFLAALGDRYFIKQE</sequence>
<gene>
    <name evidence="2" type="ORF">D5R97_06260</name>
</gene>
<feature type="transmembrane region" description="Helical" evidence="1">
    <location>
        <begin position="138"/>
        <end position="158"/>
    </location>
</feature>
<accession>A0A424YD64</accession>
<keyword evidence="1" id="KW-0472">Membrane</keyword>
<dbReference type="EMBL" id="QZAA01000162">
    <property type="protein sequence ID" value="RQD75341.1"/>
    <property type="molecule type" value="Genomic_DNA"/>
</dbReference>
<evidence type="ECO:0000313" key="3">
    <source>
        <dbReference type="Proteomes" id="UP000285138"/>
    </source>
</evidence>
<feature type="transmembrane region" description="Helical" evidence="1">
    <location>
        <begin position="63"/>
        <end position="86"/>
    </location>
</feature>
<keyword evidence="1" id="KW-0812">Transmembrane</keyword>
<dbReference type="Proteomes" id="UP000285138">
    <property type="component" value="Unassembled WGS sequence"/>
</dbReference>
<feature type="transmembrane region" description="Helical" evidence="1">
    <location>
        <begin position="7"/>
        <end position="28"/>
    </location>
</feature>
<name>A0A424YD64_9FIRM</name>
<organism evidence="2 3">
    <name type="scientific">Candidatus Syntrophonatronum acetioxidans</name>
    <dbReference type="NCBI Taxonomy" id="1795816"/>
    <lineage>
        <taxon>Bacteria</taxon>
        <taxon>Bacillati</taxon>
        <taxon>Bacillota</taxon>
        <taxon>Clostridia</taxon>
        <taxon>Eubacteriales</taxon>
        <taxon>Syntrophomonadaceae</taxon>
        <taxon>Candidatus Syntrophonatronum</taxon>
    </lineage>
</organism>
<keyword evidence="1" id="KW-1133">Transmembrane helix</keyword>
<comment type="caution">
    <text evidence="2">The sequence shown here is derived from an EMBL/GenBank/DDBJ whole genome shotgun (WGS) entry which is preliminary data.</text>
</comment>
<proteinExistence type="predicted"/>
<evidence type="ECO:0000256" key="1">
    <source>
        <dbReference type="SAM" id="Phobius"/>
    </source>
</evidence>
<evidence type="ECO:0000313" key="2">
    <source>
        <dbReference type="EMBL" id="RQD75341.1"/>
    </source>
</evidence>
<reference evidence="2 3" key="1">
    <citation type="submission" date="2018-08" db="EMBL/GenBank/DDBJ databases">
        <title>The metabolism and importance of syntrophic acetate oxidation coupled to methane or sulfide production in haloalkaline environments.</title>
        <authorList>
            <person name="Timmers P.H.A."/>
            <person name="Vavourakis C.D."/>
            <person name="Sorokin D.Y."/>
            <person name="Sinninghe Damste J.S."/>
            <person name="Muyzer G."/>
            <person name="Stams A.J.M."/>
            <person name="Plugge C.M."/>
        </authorList>
    </citation>
    <scope>NUCLEOTIDE SEQUENCE [LARGE SCALE GENOMIC DNA]</scope>
    <source>
        <strain evidence="2">MSAO_Bac1</strain>
    </source>
</reference>
<protein>
    <submittedName>
        <fullName evidence="2">Uncharacterized protein</fullName>
    </submittedName>
</protein>
<feature type="transmembrane region" description="Helical" evidence="1">
    <location>
        <begin position="98"/>
        <end position="118"/>
    </location>
</feature>